<protein>
    <recommendedName>
        <fullName evidence="3">proline--tRNA ligase</fullName>
        <ecNumber evidence="3">6.1.1.15</ecNumber>
    </recommendedName>
    <alternativeName>
        <fullName evidence="10">Prolyl-tRNA synthetase</fullName>
    </alternativeName>
</protein>
<dbReference type="EMBL" id="UINC01029007">
    <property type="protein sequence ID" value="SVB11015.1"/>
    <property type="molecule type" value="Genomic_DNA"/>
</dbReference>
<evidence type="ECO:0000256" key="1">
    <source>
        <dbReference type="ARBA" id="ARBA00004496"/>
    </source>
</evidence>
<keyword evidence="9" id="KW-0030">Aminoacyl-tRNA synthetase</keyword>
<dbReference type="InterPro" id="IPR006195">
    <property type="entry name" value="aa-tRNA-synth_II"/>
</dbReference>
<accession>A0A382BB32</accession>
<dbReference type="Pfam" id="PF00587">
    <property type="entry name" value="tRNA-synt_2b"/>
    <property type="match status" value="1"/>
</dbReference>
<dbReference type="InterPro" id="IPR002314">
    <property type="entry name" value="aa-tRNA-synt_IIb"/>
</dbReference>
<dbReference type="GO" id="GO:0004827">
    <property type="term" value="F:proline-tRNA ligase activity"/>
    <property type="evidence" value="ECO:0007669"/>
    <property type="project" value="UniProtKB-EC"/>
</dbReference>
<dbReference type="InterPro" id="IPR045864">
    <property type="entry name" value="aa-tRNA-synth_II/BPL/LPL"/>
</dbReference>
<comment type="catalytic activity">
    <reaction evidence="11">
        <text>tRNA(Pro) + L-proline + ATP = L-prolyl-tRNA(Pro) + AMP + diphosphate</text>
        <dbReference type="Rhea" id="RHEA:14305"/>
        <dbReference type="Rhea" id="RHEA-COMP:9700"/>
        <dbReference type="Rhea" id="RHEA-COMP:9702"/>
        <dbReference type="ChEBI" id="CHEBI:30616"/>
        <dbReference type="ChEBI" id="CHEBI:33019"/>
        <dbReference type="ChEBI" id="CHEBI:60039"/>
        <dbReference type="ChEBI" id="CHEBI:78442"/>
        <dbReference type="ChEBI" id="CHEBI:78532"/>
        <dbReference type="ChEBI" id="CHEBI:456215"/>
        <dbReference type="EC" id="6.1.1.15"/>
    </reaction>
</comment>
<keyword evidence="7" id="KW-0067">ATP-binding</keyword>
<keyword evidence="5" id="KW-0436">Ligase</keyword>
<dbReference type="InterPro" id="IPR050062">
    <property type="entry name" value="Pro-tRNA_synthetase"/>
</dbReference>
<dbReference type="PANTHER" id="PTHR42753">
    <property type="entry name" value="MITOCHONDRIAL RIBOSOME PROTEIN L39/PROLYL-TRNA LIGASE FAMILY MEMBER"/>
    <property type="match status" value="1"/>
</dbReference>
<evidence type="ECO:0000256" key="8">
    <source>
        <dbReference type="ARBA" id="ARBA00022917"/>
    </source>
</evidence>
<dbReference type="GO" id="GO:0005829">
    <property type="term" value="C:cytosol"/>
    <property type="evidence" value="ECO:0007669"/>
    <property type="project" value="TreeGrafter"/>
</dbReference>
<dbReference type="EC" id="6.1.1.15" evidence="3"/>
<dbReference type="InterPro" id="IPR036754">
    <property type="entry name" value="YbaK/aa-tRNA-synt-asso_dom_sf"/>
</dbReference>
<reference evidence="13" key="1">
    <citation type="submission" date="2018-05" db="EMBL/GenBank/DDBJ databases">
        <authorList>
            <person name="Lanie J.A."/>
            <person name="Ng W.-L."/>
            <person name="Kazmierczak K.M."/>
            <person name="Andrzejewski T.M."/>
            <person name="Davidsen T.M."/>
            <person name="Wayne K.J."/>
            <person name="Tettelin H."/>
            <person name="Glass J.I."/>
            <person name="Rusch D."/>
            <person name="Podicherti R."/>
            <person name="Tsui H.-C.T."/>
            <person name="Winkler M.E."/>
        </authorList>
    </citation>
    <scope>NUCLEOTIDE SEQUENCE</scope>
</reference>
<name>A0A382BB32_9ZZZZ</name>
<dbReference type="InterPro" id="IPR007214">
    <property type="entry name" value="YbaK/aa-tRNA-synth-assoc-dom"/>
</dbReference>
<dbReference type="NCBIfam" id="NF006625">
    <property type="entry name" value="PRK09194.1"/>
    <property type="match status" value="1"/>
</dbReference>
<dbReference type="Pfam" id="PF04073">
    <property type="entry name" value="tRNA_edit"/>
    <property type="match status" value="1"/>
</dbReference>
<evidence type="ECO:0000259" key="12">
    <source>
        <dbReference type="PROSITE" id="PS50862"/>
    </source>
</evidence>
<dbReference type="Gene3D" id="3.90.960.10">
    <property type="entry name" value="YbaK/aminoacyl-tRNA synthetase-associated domain"/>
    <property type="match status" value="1"/>
</dbReference>
<dbReference type="SUPFAM" id="SSF52954">
    <property type="entry name" value="Class II aaRS ABD-related"/>
    <property type="match status" value="1"/>
</dbReference>
<dbReference type="InterPro" id="IPR036621">
    <property type="entry name" value="Anticodon-bd_dom_sf"/>
</dbReference>
<organism evidence="13">
    <name type="scientific">marine metagenome</name>
    <dbReference type="NCBI Taxonomy" id="408172"/>
    <lineage>
        <taxon>unclassified sequences</taxon>
        <taxon>metagenomes</taxon>
        <taxon>ecological metagenomes</taxon>
    </lineage>
</organism>
<proteinExistence type="predicted"/>
<sequence>MRMSRLFSQTLREAPADAEVASHILLMRAGFIRQLASGIFSYLPLAQRALSKIEQVIREEMEAIGGQEIKMPVVHTADVWKASGRYEEYDESLTRFHDRHGRDMVLATTHEEIVADLATKEIRSYRQFPQMIFHFQTKWRDEARPTSGLLRVREFTMKDSYSLDATQEGLETQYRAHYQAYFNIFHRCGLAALAVRSDVGMMGGSAAHEFMYVNEVGENTLAICDNCNYSANTEVARFAKPPVDQEALEETERVATPDTSTIADLTASLGIPESRTAKAVFLMGRFKPETPEEGTTERLVMAVIRGDLEVNEIKLANAAGALTLRPAHDEEIAAVGAVAGYASPIGLKEGTLIVADDSIEASPNLVAGANETGFHIRNVNYGRDWQATVIDDIALAEEGHACADCGTALRTVRGVEVGNIFQLGTRYTDALGASYLDENGKAQSVIMGSYGIGIGRLLACVAQEYNDNAGLRLPVTVSPFEVHIVSLAKGESEAATMAQRLYDELSDQGVDVLLDDRKENPGVKFNDADLIGCPLRVTV</sequence>
<dbReference type="CDD" id="cd00861">
    <property type="entry name" value="ProRS_anticodon_short"/>
    <property type="match status" value="1"/>
</dbReference>
<dbReference type="Gene3D" id="3.30.930.10">
    <property type="entry name" value="Bira Bifunctional Protein, Domain 2"/>
    <property type="match status" value="2"/>
</dbReference>
<evidence type="ECO:0000256" key="2">
    <source>
        <dbReference type="ARBA" id="ARBA00011738"/>
    </source>
</evidence>
<dbReference type="CDD" id="cd04334">
    <property type="entry name" value="ProRS-INS"/>
    <property type="match status" value="1"/>
</dbReference>
<dbReference type="PROSITE" id="PS50862">
    <property type="entry name" value="AA_TRNA_LIGASE_II"/>
    <property type="match status" value="1"/>
</dbReference>
<dbReference type="SUPFAM" id="SSF55826">
    <property type="entry name" value="YbaK/ProRS associated domain"/>
    <property type="match status" value="1"/>
</dbReference>
<keyword evidence="6" id="KW-0547">Nucleotide-binding</keyword>
<dbReference type="GO" id="GO:0006433">
    <property type="term" value="P:prolyl-tRNA aminoacylation"/>
    <property type="evidence" value="ECO:0007669"/>
    <property type="project" value="InterPro"/>
</dbReference>
<dbReference type="Gene3D" id="3.40.50.800">
    <property type="entry name" value="Anticodon-binding domain"/>
    <property type="match status" value="1"/>
</dbReference>
<evidence type="ECO:0000256" key="4">
    <source>
        <dbReference type="ARBA" id="ARBA00022490"/>
    </source>
</evidence>
<evidence type="ECO:0000256" key="5">
    <source>
        <dbReference type="ARBA" id="ARBA00022598"/>
    </source>
</evidence>
<feature type="non-terminal residue" evidence="13">
    <location>
        <position position="539"/>
    </location>
</feature>
<evidence type="ECO:0000256" key="11">
    <source>
        <dbReference type="ARBA" id="ARBA00047671"/>
    </source>
</evidence>
<evidence type="ECO:0000256" key="9">
    <source>
        <dbReference type="ARBA" id="ARBA00023146"/>
    </source>
</evidence>
<dbReference type="InterPro" id="IPR002316">
    <property type="entry name" value="Pro-tRNA-ligase_IIa"/>
</dbReference>
<comment type="subcellular location">
    <subcellularLocation>
        <location evidence="1">Cytoplasm</location>
    </subcellularLocation>
</comment>
<dbReference type="PANTHER" id="PTHR42753:SF2">
    <property type="entry name" value="PROLINE--TRNA LIGASE"/>
    <property type="match status" value="1"/>
</dbReference>
<keyword evidence="8" id="KW-0648">Protein biosynthesis</keyword>
<dbReference type="NCBIfam" id="TIGR00409">
    <property type="entry name" value="proS_fam_II"/>
    <property type="match status" value="1"/>
</dbReference>
<evidence type="ECO:0000256" key="7">
    <source>
        <dbReference type="ARBA" id="ARBA00022840"/>
    </source>
</evidence>
<dbReference type="Pfam" id="PF03129">
    <property type="entry name" value="HGTP_anticodon"/>
    <property type="match status" value="1"/>
</dbReference>
<evidence type="ECO:0000256" key="3">
    <source>
        <dbReference type="ARBA" id="ARBA00012831"/>
    </source>
</evidence>
<dbReference type="AlphaFoldDB" id="A0A382BB32"/>
<keyword evidence="4" id="KW-0963">Cytoplasm</keyword>
<evidence type="ECO:0000256" key="10">
    <source>
        <dbReference type="ARBA" id="ARBA00029731"/>
    </source>
</evidence>
<gene>
    <name evidence="13" type="ORF">METZ01_LOCUS163869</name>
</gene>
<comment type="subunit">
    <text evidence="2">Homodimer.</text>
</comment>
<dbReference type="GO" id="GO:0005524">
    <property type="term" value="F:ATP binding"/>
    <property type="evidence" value="ECO:0007669"/>
    <property type="project" value="UniProtKB-KW"/>
</dbReference>
<dbReference type="InterPro" id="IPR004154">
    <property type="entry name" value="Anticodon-bd"/>
</dbReference>
<dbReference type="SUPFAM" id="SSF55681">
    <property type="entry name" value="Class II aaRS and biotin synthetases"/>
    <property type="match status" value="1"/>
</dbReference>
<dbReference type="PRINTS" id="PR01046">
    <property type="entry name" value="TRNASYNTHPRO"/>
</dbReference>
<evidence type="ECO:0000313" key="13">
    <source>
        <dbReference type="EMBL" id="SVB11015.1"/>
    </source>
</evidence>
<evidence type="ECO:0000256" key="6">
    <source>
        <dbReference type="ARBA" id="ARBA00022741"/>
    </source>
</evidence>
<dbReference type="GO" id="GO:0002161">
    <property type="term" value="F:aminoacyl-tRNA deacylase activity"/>
    <property type="evidence" value="ECO:0007669"/>
    <property type="project" value="InterPro"/>
</dbReference>
<dbReference type="InterPro" id="IPR044140">
    <property type="entry name" value="ProRS_anticodon_short"/>
</dbReference>
<dbReference type="InterPro" id="IPR004500">
    <property type="entry name" value="Pro-tRNA-synth_IIa_bac-type"/>
</dbReference>
<feature type="domain" description="Aminoacyl-transfer RNA synthetases class-II family profile" evidence="12">
    <location>
        <begin position="51"/>
        <end position="474"/>
    </location>
</feature>